<organism evidence="1 2">
    <name type="scientific">Tanacetum coccineum</name>
    <dbReference type="NCBI Taxonomy" id="301880"/>
    <lineage>
        <taxon>Eukaryota</taxon>
        <taxon>Viridiplantae</taxon>
        <taxon>Streptophyta</taxon>
        <taxon>Embryophyta</taxon>
        <taxon>Tracheophyta</taxon>
        <taxon>Spermatophyta</taxon>
        <taxon>Magnoliopsida</taxon>
        <taxon>eudicotyledons</taxon>
        <taxon>Gunneridae</taxon>
        <taxon>Pentapetalae</taxon>
        <taxon>asterids</taxon>
        <taxon>campanulids</taxon>
        <taxon>Asterales</taxon>
        <taxon>Asteraceae</taxon>
        <taxon>Asteroideae</taxon>
        <taxon>Anthemideae</taxon>
        <taxon>Anthemidinae</taxon>
        <taxon>Tanacetum</taxon>
    </lineage>
</organism>
<accession>A0ABQ5G6F2</accession>
<reference evidence="1" key="2">
    <citation type="submission" date="2022-01" db="EMBL/GenBank/DDBJ databases">
        <authorList>
            <person name="Yamashiro T."/>
            <person name="Shiraishi A."/>
            <person name="Satake H."/>
            <person name="Nakayama K."/>
        </authorList>
    </citation>
    <scope>NUCLEOTIDE SEQUENCE</scope>
</reference>
<dbReference type="Proteomes" id="UP001151760">
    <property type="component" value="Unassembled WGS sequence"/>
</dbReference>
<dbReference type="EMBL" id="BQNB010018092">
    <property type="protein sequence ID" value="GJT70609.1"/>
    <property type="molecule type" value="Genomic_DNA"/>
</dbReference>
<evidence type="ECO:0000313" key="2">
    <source>
        <dbReference type="Proteomes" id="UP001151760"/>
    </source>
</evidence>
<proteinExistence type="predicted"/>
<sequence>MSSRSRLLLKLIQARYAVLDHTNMPYPLKCVIRKFSAVPSSNSTLLATLFQMNVRSQSALAGVKSETYELNVKLRLPLDPRVCGLYIYFSPLIIASLGLTINKSTGDEKKRKEGAHVPSCISPADVNAEETLNMLKYANFARRKIYYNCDAIKLELSSHNSKLRLDVSLQAIRKYHRAINESHAQKRKVPWSNEHPLENKELNAVIGAWFTLWQD</sequence>
<gene>
    <name evidence="1" type="ORF">Tco_1029895</name>
</gene>
<comment type="caution">
    <text evidence="1">The sequence shown here is derived from an EMBL/GenBank/DDBJ whole genome shotgun (WGS) entry which is preliminary data.</text>
</comment>
<name>A0ABQ5G6F2_9ASTR</name>
<evidence type="ECO:0000313" key="1">
    <source>
        <dbReference type="EMBL" id="GJT70609.1"/>
    </source>
</evidence>
<evidence type="ECO:0008006" key="3">
    <source>
        <dbReference type="Google" id="ProtNLM"/>
    </source>
</evidence>
<protein>
    <recommendedName>
        <fullName evidence="3">Kinesin motor domain-containing protein</fullName>
    </recommendedName>
</protein>
<reference evidence="1" key="1">
    <citation type="journal article" date="2022" name="Int. J. Mol. Sci.">
        <title>Draft Genome of Tanacetum Coccineum: Genomic Comparison of Closely Related Tanacetum-Family Plants.</title>
        <authorList>
            <person name="Yamashiro T."/>
            <person name="Shiraishi A."/>
            <person name="Nakayama K."/>
            <person name="Satake H."/>
        </authorList>
    </citation>
    <scope>NUCLEOTIDE SEQUENCE</scope>
</reference>
<keyword evidence="2" id="KW-1185">Reference proteome</keyword>